<dbReference type="PROSITE" id="PS00061">
    <property type="entry name" value="ADH_SHORT"/>
    <property type="match status" value="1"/>
</dbReference>
<organism evidence="4 5">
    <name type="scientific">Actinomadura fulvescens</name>
    <dbReference type="NCBI Taxonomy" id="46160"/>
    <lineage>
        <taxon>Bacteria</taxon>
        <taxon>Bacillati</taxon>
        <taxon>Actinomycetota</taxon>
        <taxon>Actinomycetes</taxon>
        <taxon>Streptosporangiales</taxon>
        <taxon>Thermomonosporaceae</taxon>
        <taxon>Actinomadura</taxon>
    </lineage>
</organism>
<protein>
    <submittedName>
        <fullName evidence="4">SDR family oxidoreductase</fullName>
    </submittedName>
</protein>
<dbReference type="PANTHER" id="PTHR24322:SF736">
    <property type="entry name" value="RETINOL DEHYDROGENASE 10"/>
    <property type="match status" value="1"/>
</dbReference>
<sequence>MADPAHTAAITGGARGLGRAIAQSFIARGHTVVIGDLDLAAAEETAGRLGRRCHAVPLDVTDPASTDAFLHAARAHMGDLDVLVNNAGILPTGRLTDQRADMLQRATAVNLTGPIYASRAVLPGLLQRGGGHLITVASATAVKPLAGLAAYSAAKAGLLAFNEALRRELRRHHRGHPTLGGTVHVSTVLPYLCATRAGSGLRAQPGFSPVAPATVGNAVAALADRPRATLYLPRRLRLLPWLAHVPTTLRDLLDDWMRTDEITLNADLDQRAAYLDELHSHLPAPARRQVPSRHDRAG</sequence>
<dbReference type="InterPro" id="IPR002347">
    <property type="entry name" value="SDR_fam"/>
</dbReference>
<dbReference type="RefSeq" id="WP_344548967.1">
    <property type="nucleotide sequence ID" value="NZ_BAAATD010000021.1"/>
</dbReference>
<dbReference type="Pfam" id="PF00106">
    <property type="entry name" value="adh_short"/>
    <property type="match status" value="1"/>
</dbReference>
<evidence type="ECO:0000313" key="5">
    <source>
        <dbReference type="Proteomes" id="UP001501509"/>
    </source>
</evidence>
<comment type="similarity">
    <text evidence="1 3">Belongs to the short-chain dehydrogenases/reductases (SDR) family.</text>
</comment>
<dbReference type="Gene3D" id="3.40.50.720">
    <property type="entry name" value="NAD(P)-binding Rossmann-like Domain"/>
    <property type="match status" value="1"/>
</dbReference>
<evidence type="ECO:0000256" key="2">
    <source>
        <dbReference type="ARBA" id="ARBA00023002"/>
    </source>
</evidence>
<proteinExistence type="inferred from homology"/>
<reference evidence="5" key="1">
    <citation type="journal article" date="2019" name="Int. J. Syst. Evol. Microbiol.">
        <title>The Global Catalogue of Microorganisms (GCM) 10K type strain sequencing project: providing services to taxonomists for standard genome sequencing and annotation.</title>
        <authorList>
            <consortium name="The Broad Institute Genomics Platform"/>
            <consortium name="The Broad Institute Genome Sequencing Center for Infectious Disease"/>
            <person name="Wu L."/>
            <person name="Ma J."/>
        </authorList>
    </citation>
    <scope>NUCLEOTIDE SEQUENCE [LARGE SCALE GENOMIC DNA]</scope>
    <source>
        <strain evidence="5">JCM 6833</strain>
    </source>
</reference>
<name>A0ABP6D6E2_9ACTN</name>
<dbReference type="EMBL" id="BAAATD010000021">
    <property type="protein sequence ID" value="GAA2637044.1"/>
    <property type="molecule type" value="Genomic_DNA"/>
</dbReference>
<accession>A0ABP6D6E2</accession>
<keyword evidence="2" id="KW-0560">Oxidoreductase</keyword>
<evidence type="ECO:0000313" key="4">
    <source>
        <dbReference type="EMBL" id="GAA2637044.1"/>
    </source>
</evidence>
<dbReference type="PRINTS" id="PR00081">
    <property type="entry name" value="GDHRDH"/>
</dbReference>
<dbReference type="Proteomes" id="UP001501509">
    <property type="component" value="Unassembled WGS sequence"/>
</dbReference>
<keyword evidence="5" id="KW-1185">Reference proteome</keyword>
<evidence type="ECO:0000256" key="1">
    <source>
        <dbReference type="ARBA" id="ARBA00006484"/>
    </source>
</evidence>
<dbReference type="SUPFAM" id="SSF51735">
    <property type="entry name" value="NAD(P)-binding Rossmann-fold domains"/>
    <property type="match status" value="1"/>
</dbReference>
<comment type="caution">
    <text evidence="4">The sequence shown here is derived from an EMBL/GenBank/DDBJ whole genome shotgun (WGS) entry which is preliminary data.</text>
</comment>
<dbReference type="InterPro" id="IPR020904">
    <property type="entry name" value="Sc_DH/Rdtase_CS"/>
</dbReference>
<dbReference type="InterPro" id="IPR036291">
    <property type="entry name" value="NAD(P)-bd_dom_sf"/>
</dbReference>
<dbReference type="PANTHER" id="PTHR24322">
    <property type="entry name" value="PKSB"/>
    <property type="match status" value="1"/>
</dbReference>
<evidence type="ECO:0000256" key="3">
    <source>
        <dbReference type="RuleBase" id="RU000363"/>
    </source>
</evidence>
<dbReference type="CDD" id="cd05233">
    <property type="entry name" value="SDR_c"/>
    <property type="match status" value="1"/>
</dbReference>
<gene>
    <name evidence="4" type="ORF">GCM10010411_90530</name>
</gene>
<dbReference type="PRINTS" id="PR00080">
    <property type="entry name" value="SDRFAMILY"/>
</dbReference>